<keyword evidence="2" id="KW-0963">Cytoplasm</keyword>
<dbReference type="GO" id="GO:0005730">
    <property type="term" value="C:nucleolus"/>
    <property type="evidence" value="ECO:0007669"/>
    <property type="project" value="TreeGrafter"/>
</dbReference>
<evidence type="ECO:0000256" key="2">
    <source>
        <dbReference type="ARBA" id="ARBA00022490"/>
    </source>
</evidence>
<organism evidence="6 7">
    <name type="scientific">Diploptera punctata</name>
    <name type="common">Pacific beetle cockroach</name>
    <dbReference type="NCBI Taxonomy" id="6984"/>
    <lineage>
        <taxon>Eukaryota</taxon>
        <taxon>Metazoa</taxon>
        <taxon>Ecdysozoa</taxon>
        <taxon>Arthropoda</taxon>
        <taxon>Hexapoda</taxon>
        <taxon>Insecta</taxon>
        <taxon>Pterygota</taxon>
        <taxon>Neoptera</taxon>
        <taxon>Polyneoptera</taxon>
        <taxon>Dictyoptera</taxon>
        <taxon>Blattodea</taxon>
        <taxon>Blaberoidea</taxon>
        <taxon>Blaberidae</taxon>
        <taxon>Diplopterinae</taxon>
        <taxon>Diploptera</taxon>
    </lineage>
</organism>
<dbReference type="Gene3D" id="3.30.2170.10">
    <property type="entry name" value="archaeoglobus fulgidus dsm 4304 superfamily"/>
    <property type="match status" value="1"/>
</dbReference>
<evidence type="ECO:0000313" key="6">
    <source>
        <dbReference type="EMBL" id="KAJ9594047.1"/>
    </source>
</evidence>
<evidence type="ECO:0000313" key="7">
    <source>
        <dbReference type="Proteomes" id="UP001233999"/>
    </source>
</evidence>
<dbReference type="GO" id="GO:0006281">
    <property type="term" value="P:DNA repair"/>
    <property type="evidence" value="ECO:0007669"/>
    <property type="project" value="InterPro"/>
</dbReference>
<proteinExistence type="inferred from homology"/>
<evidence type="ECO:0000256" key="5">
    <source>
        <dbReference type="ARBA" id="ARBA00022801"/>
    </source>
</evidence>
<protein>
    <recommendedName>
        <fullName evidence="8">Endonuclease V</fullName>
    </recommendedName>
</protein>
<dbReference type="AlphaFoldDB" id="A0AAD8A974"/>
<reference evidence="6" key="2">
    <citation type="submission" date="2023-05" db="EMBL/GenBank/DDBJ databases">
        <authorList>
            <person name="Fouks B."/>
        </authorList>
    </citation>
    <scope>NUCLEOTIDE SEQUENCE</scope>
    <source>
        <strain evidence="6">Stay&amp;Tobe</strain>
        <tissue evidence="6">Testes</tissue>
    </source>
</reference>
<keyword evidence="3" id="KW-0540">Nuclease</keyword>
<accession>A0AAD8A974</accession>
<dbReference type="Proteomes" id="UP001233999">
    <property type="component" value="Unassembled WGS sequence"/>
</dbReference>
<dbReference type="PANTHER" id="PTHR28511:SF1">
    <property type="entry name" value="ENDONUCLEASE V"/>
    <property type="match status" value="1"/>
</dbReference>
<dbReference type="GO" id="GO:0016891">
    <property type="term" value="F:RNA endonuclease activity producing 5'-phosphomonoesters, hydrolytic mechanism"/>
    <property type="evidence" value="ECO:0007669"/>
    <property type="project" value="TreeGrafter"/>
</dbReference>
<evidence type="ECO:0008006" key="8">
    <source>
        <dbReference type="Google" id="ProtNLM"/>
    </source>
</evidence>
<dbReference type="GO" id="GO:0003727">
    <property type="term" value="F:single-stranded RNA binding"/>
    <property type="evidence" value="ECO:0007669"/>
    <property type="project" value="TreeGrafter"/>
</dbReference>
<reference evidence="6" key="1">
    <citation type="journal article" date="2023" name="IScience">
        <title>Live-bearing cockroach genome reveals convergent evolutionary mechanisms linked to viviparity in insects and beyond.</title>
        <authorList>
            <person name="Fouks B."/>
            <person name="Harrison M.C."/>
            <person name="Mikhailova A.A."/>
            <person name="Marchal E."/>
            <person name="English S."/>
            <person name="Carruthers M."/>
            <person name="Jennings E.C."/>
            <person name="Chiamaka E.L."/>
            <person name="Frigard R.A."/>
            <person name="Pippel M."/>
            <person name="Attardo G.M."/>
            <person name="Benoit J.B."/>
            <person name="Bornberg-Bauer E."/>
            <person name="Tobe S.S."/>
        </authorList>
    </citation>
    <scope>NUCLEOTIDE SEQUENCE</scope>
    <source>
        <strain evidence="6">Stay&amp;Tobe</strain>
    </source>
</reference>
<evidence type="ECO:0000256" key="3">
    <source>
        <dbReference type="ARBA" id="ARBA00022722"/>
    </source>
</evidence>
<dbReference type="CDD" id="cd06559">
    <property type="entry name" value="Endonuclease_V"/>
    <property type="match status" value="1"/>
</dbReference>
<name>A0AAD8A974_DIPPU</name>
<dbReference type="Pfam" id="PF04493">
    <property type="entry name" value="Endonuclease_5"/>
    <property type="match status" value="1"/>
</dbReference>
<dbReference type="InterPro" id="IPR007581">
    <property type="entry name" value="Endonuclease-V"/>
</dbReference>
<evidence type="ECO:0000256" key="4">
    <source>
        <dbReference type="ARBA" id="ARBA00022759"/>
    </source>
</evidence>
<keyword evidence="7" id="KW-1185">Reference proteome</keyword>
<dbReference type="HAMAP" id="MF_00801">
    <property type="entry name" value="Endonuclease_5"/>
    <property type="match status" value="1"/>
</dbReference>
<dbReference type="EMBL" id="JASPKZ010003077">
    <property type="protein sequence ID" value="KAJ9594047.1"/>
    <property type="molecule type" value="Genomic_DNA"/>
</dbReference>
<dbReference type="PANTHER" id="PTHR28511">
    <property type="entry name" value="ENDONUCLEASE V"/>
    <property type="match status" value="1"/>
</dbReference>
<keyword evidence="4" id="KW-0255">Endonuclease</keyword>
<dbReference type="GO" id="GO:0005737">
    <property type="term" value="C:cytoplasm"/>
    <property type="evidence" value="ECO:0007669"/>
    <property type="project" value="UniProtKB-SubCell"/>
</dbReference>
<comment type="caution">
    <text evidence="6">The sequence shown here is derived from an EMBL/GenBank/DDBJ whole genome shotgun (WGS) entry which is preliminary data.</text>
</comment>
<keyword evidence="5" id="KW-0378">Hydrolase</keyword>
<evidence type="ECO:0000256" key="1">
    <source>
        <dbReference type="ARBA" id="ARBA00004496"/>
    </source>
</evidence>
<gene>
    <name evidence="6" type="ORF">L9F63_014524</name>
</gene>
<comment type="subcellular location">
    <subcellularLocation>
        <location evidence="1">Cytoplasm</location>
    </subcellularLocation>
</comment>
<sequence length="286" mass="32735">MVTKYQSHVLQLFCYVLFRDSKNKTYRVTFINRMACEEESKFQSWIIKQEELKSKVIRDDIYEWQQKRKDVQKIGGMDLSFIKEKDSIACAALVVCQFPDFEVIYEDISMVPMTVPYIPGFLGFREAPPLVEAFARLRNKEPHLVPDCILVDGNGTLHPRGFGLASHIGVCCNIPTVGVAKNLYQMEDLGLLRNEDHKQKISEIKNPGDHFDLETTSGTILGLALKTSASSSKPVYVSIGHMFSLQTAAWIVYHCSKYRIPEPIRQADIRSREFLRINREKIADIL</sequence>